<dbReference type="EMBL" id="QDKH01000037">
    <property type="protein sequence ID" value="PWC10470.1"/>
    <property type="molecule type" value="Genomic_DNA"/>
</dbReference>
<keyword evidence="4" id="KW-1185">Reference proteome</keyword>
<evidence type="ECO:0000259" key="2">
    <source>
        <dbReference type="PROSITE" id="PS50983"/>
    </source>
</evidence>
<dbReference type="PANTHER" id="PTHR30535">
    <property type="entry name" value="VITAMIN B12-BINDING PROTEIN"/>
    <property type="match status" value="1"/>
</dbReference>
<reference evidence="3 4" key="1">
    <citation type="submission" date="2018-04" db="EMBL/GenBank/DDBJ databases">
        <title>Brenneria corticis sp.nov.</title>
        <authorList>
            <person name="Li Y."/>
        </authorList>
    </citation>
    <scope>NUCLEOTIDE SEQUENCE [LARGE SCALE GENOMIC DNA]</scope>
    <source>
        <strain evidence="3 4">CFCC 11842</strain>
    </source>
</reference>
<evidence type="ECO:0000313" key="4">
    <source>
        <dbReference type="Proteomes" id="UP000296159"/>
    </source>
</evidence>
<dbReference type="Proteomes" id="UP000296159">
    <property type="component" value="Unassembled WGS sequence"/>
</dbReference>
<feature type="domain" description="Fe/B12 periplasmic-binding" evidence="2">
    <location>
        <begin position="21"/>
        <end position="272"/>
    </location>
</feature>
<feature type="signal peptide" evidence="1">
    <location>
        <begin position="1"/>
        <end position="18"/>
    </location>
</feature>
<dbReference type="CDD" id="cd01149">
    <property type="entry name" value="HutB"/>
    <property type="match status" value="1"/>
</dbReference>
<comment type="caution">
    <text evidence="3">The sequence shown here is derived from an EMBL/GenBank/DDBJ whole genome shotgun (WGS) entry which is preliminary data.</text>
</comment>
<feature type="chain" id="PRO_5015470117" evidence="1">
    <location>
        <begin position="19"/>
        <end position="272"/>
    </location>
</feature>
<dbReference type="InterPro" id="IPR050902">
    <property type="entry name" value="ABC_Transporter_SBP"/>
</dbReference>
<organism evidence="3 4">
    <name type="scientific">Brenneria corticis</name>
    <dbReference type="NCBI Taxonomy" id="2173106"/>
    <lineage>
        <taxon>Bacteria</taxon>
        <taxon>Pseudomonadati</taxon>
        <taxon>Pseudomonadota</taxon>
        <taxon>Gammaproteobacteria</taxon>
        <taxon>Enterobacterales</taxon>
        <taxon>Pectobacteriaceae</taxon>
        <taxon>Brenneria</taxon>
    </lineage>
</organism>
<keyword evidence="1" id="KW-0732">Signal</keyword>
<gene>
    <name evidence="3" type="ORF">DDT56_21900</name>
</gene>
<dbReference type="PROSITE" id="PS50983">
    <property type="entry name" value="FE_B12_PBP"/>
    <property type="match status" value="1"/>
</dbReference>
<dbReference type="PANTHER" id="PTHR30535:SF4">
    <property type="entry name" value="HEMIN-BINDING PERIPLASMIC PROTEIN HMUT"/>
    <property type="match status" value="1"/>
</dbReference>
<dbReference type="RefSeq" id="WP_136168486.1">
    <property type="nucleotide sequence ID" value="NZ_KZ819099.1"/>
</dbReference>
<evidence type="ECO:0000256" key="1">
    <source>
        <dbReference type="SAM" id="SignalP"/>
    </source>
</evidence>
<dbReference type="SUPFAM" id="SSF53807">
    <property type="entry name" value="Helical backbone' metal receptor"/>
    <property type="match status" value="1"/>
</dbReference>
<dbReference type="Pfam" id="PF01497">
    <property type="entry name" value="Peripla_BP_2"/>
    <property type="match status" value="1"/>
</dbReference>
<dbReference type="AlphaFoldDB" id="A0A2U1TM18"/>
<dbReference type="InterPro" id="IPR002491">
    <property type="entry name" value="ABC_transptr_periplasmic_BD"/>
</dbReference>
<sequence length="272" mass="28914">MKNWLLPLLTLLPLSVSAAERIVSVGGDVTEIIYALGAEKDLVARDSTSLHPDAATRLPDVGYMRQLNTEGILAMKPSLVIASELSQPSLVLQQVAESGTRVINVPAKPALETVPQKINVIAQALDKEAQGKALTDAYRQQLDKVATTPLPVKALFILSHGGMTAMAAGQNTPADTIIRSVGLRNAMQGSQRYQPLSQEGVIASAPDLIVITTQGLKSLGGEAQIWKLPGLSLTPAGKNNRLLVVDDMAILGFTLETPTLMATLRQAAEQIK</sequence>
<protein>
    <submittedName>
        <fullName evidence="3">Hemin ABC transporter substrate-binding protein</fullName>
    </submittedName>
</protein>
<name>A0A2U1TM18_9GAMM</name>
<dbReference type="Gene3D" id="3.40.50.1980">
    <property type="entry name" value="Nitrogenase molybdenum iron protein domain"/>
    <property type="match status" value="2"/>
</dbReference>
<proteinExistence type="predicted"/>
<accession>A0A2U1TM18</accession>
<evidence type="ECO:0000313" key="3">
    <source>
        <dbReference type="EMBL" id="PWC10470.1"/>
    </source>
</evidence>